<dbReference type="Proteomes" id="UP000479293">
    <property type="component" value="Unassembled WGS sequence"/>
</dbReference>
<feature type="signal peptide" evidence="1">
    <location>
        <begin position="1"/>
        <end position="30"/>
    </location>
</feature>
<dbReference type="AlphaFoldDB" id="A0A7C9BFP2"/>
<dbReference type="InterPro" id="IPR018550">
    <property type="entry name" value="Lipid-A_deacylase-rel"/>
</dbReference>
<keyword evidence="3" id="KW-1185">Reference proteome</keyword>
<evidence type="ECO:0000313" key="2">
    <source>
        <dbReference type="EMBL" id="MPR32894.1"/>
    </source>
</evidence>
<keyword evidence="1" id="KW-0732">Signal</keyword>
<protein>
    <recommendedName>
        <fullName evidence="4">Acyloxyacyl hydrolase</fullName>
    </recommendedName>
</protein>
<accession>A0A7C9BFP2</accession>
<evidence type="ECO:0000256" key="1">
    <source>
        <dbReference type="SAM" id="SignalP"/>
    </source>
</evidence>
<comment type="caution">
    <text evidence="2">The sequence shown here is derived from an EMBL/GenBank/DDBJ whole genome shotgun (WGS) entry which is preliminary data.</text>
</comment>
<gene>
    <name evidence="2" type="ORF">GBK04_05865</name>
</gene>
<sequence length="359" mass="40310">MRRYLPMPDRKSMRLSSGILLLFMTRCVFAQTDFPRQGLSIQSGFQGGASFSTDKIPAYRQYGFVLEINQQTSGEKYWQADHRYPQMGLQISARGFPGTSGPGSVFVLIPYLEFNVAESKVGQWQIKHGTGLAYVTGDFERMQKVPLGSKLNASSILDIGYQFKTRARFAGKVGIVASHISNGNLVRPNAGLNSWLGYGQLVYFPFGELPTRIPYKLATDFRRWRYRFYLADGLYDYKKSENQIQQNIQAGLLVFYQHSTRFRTGAGLELGRVGKGEKTQLAGYLEEEVLFAHLVTRYGFGVYLTPPIADESRTYAKVGIAWYPCELQKQIANGFSIGATIKAHGFRAAHVELAAGYTF</sequence>
<evidence type="ECO:0008006" key="4">
    <source>
        <dbReference type="Google" id="ProtNLM"/>
    </source>
</evidence>
<feature type="chain" id="PRO_5028896524" description="Acyloxyacyl hydrolase" evidence="1">
    <location>
        <begin position="31"/>
        <end position="359"/>
    </location>
</feature>
<evidence type="ECO:0000313" key="3">
    <source>
        <dbReference type="Proteomes" id="UP000479293"/>
    </source>
</evidence>
<organism evidence="2 3">
    <name type="scientific">Salmonirosea aquatica</name>
    <dbReference type="NCBI Taxonomy" id="2654236"/>
    <lineage>
        <taxon>Bacteria</taxon>
        <taxon>Pseudomonadati</taxon>
        <taxon>Bacteroidota</taxon>
        <taxon>Cytophagia</taxon>
        <taxon>Cytophagales</taxon>
        <taxon>Spirosomataceae</taxon>
        <taxon>Salmonirosea</taxon>
    </lineage>
</organism>
<proteinExistence type="predicted"/>
<dbReference type="Gene3D" id="2.40.160.20">
    <property type="match status" value="1"/>
</dbReference>
<name>A0A7C9BFP2_9BACT</name>
<dbReference type="EMBL" id="WHLY01000002">
    <property type="protein sequence ID" value="MPR32894.1"/>
    <property type="molecule type" value="Genomic_DNA"/>
</dbReference>
<reference evidence="2 3" key="1">
    <citation type="submission" date="2019-10" db="EMBL/GenBank/DDBJ databases">
        <title>Draft Genome Sequence of Cytophagaceae sp. SJW1-29.</title>
        <authorList>
            <person name="Choi A."/>
        </authorList>
    </citation>
    <scope>NUCLEOTIDE SEQUENCE [LARGE SCALE GENOMIC DNA]</scope>
    <source>
        <strain evidence="2 3">SJW1-29</strain>
    </source>
</reference>
<dbReference type="Pfam" id="PF09411">
    <property type="entry name" value="PagL"/>
    <property type="match status" value="1"/>
</dbReference>